<dbReference type="CDD" id="cd04301">
    <property type="entry name" value="NAT_SF"/>
    <property type="match status" value="1"/>
</dbReference>
<reference evidence="8" key="1">
    <citation type="journal article" date="2019" name="Int. J. Syst. Evol. Microbiol.">
        <title>The Global Catalogue of Microorganisms (GCM) 10K type strain sequencing project: providing services to taxonomists for standard genome sequencing and annotation.</title>
        <authorList>
            <consortium name="The Broad Institute Genomics Platform"/>
            <consortium name="The Broad Institute Genome Sequencing Center for Infectious Disease"/>
            <person name="Wu L."/>
            <person name="Ma J."/>
        </authorList>
    </citation>
    <scope>NUCLEOTIDE SEQUENCE [LARGE SCALE GENOMIC DNA]</scope>
    <source>
        <strain evidence="8">CGMCC 1.12923</strain>
    </source>
</reference>
<dbReference type="RefSeq" id="WP_099033882.1">
    <property type="nucleotide sequence ID" value="NZ_BMGJ01000003.1"/>
</dbReference>
<dbReference type="PANTHER" id="PTHR43420:SF51">
    <property type="entry name" value="PEPTIDYL-LYSINE N-ACETYLTRANSFERASE YIAC"/>
    <property type="match status" value="1"/>
</dbReference>
<dbReference type="InterPro" id="IPR000182">
    <property type="entry name" value="GNAT_dom"/>
</dbReference>
<dbReference type="InterPro" id="IPR050680">
    <property type="entry name" value="YpeA/RimI_acetyltransf"/>
</dbReference>
<evidence type="ECO:0000256" key="3">
    <source>
        <dbReference type="ARBA" id="ARBA00022679"/>
    </source>
</evidence>
<evidence type="ECO:0000313" key="7">
    <source>
        <dbReference type="EMBL" id="GGD55908.1"/>
    </source>
</evidence>
<dbReference type="Gene3D" id="3.40.630.30">
    <property type="match status" value="1"/>
</dbReference>
<dbReference type="Pfam" id="PF00583">
    <property type="entry name" value="Acetyltransf_1"/>
    <property type="match status" value="1"/>
</dbReference>
<keyword evidence="2 5" id="KW-0963">Cytoplasm</keyword>
<feature type="active site" description="Proton donor" evidence="5">
    <location>
        <position position="122"/>
    </location>
</feature>
<evidence type="ECO:0000256" key="5">
    <source>
        <dbReference type="HAMAP-Rule" id="MF_02210"/>
    </source>
</evidence>
<organism evidence="7 8">
    <name type="scientific">Lacimicrobium alkaliphilum</name>
    <dbReference type="NCBI Taxonomy" id="1526571"/>
    <lineage>
        <taxon>Bacteria</taxon>
        <taxon>Pseudomonadati</taxon>
        <taxon>Pseudomonadota</taxon>
        <taxon>Gammaproteobacteria</taxon>
        <taxon>Alteromonadales</taxon>
        <taxon>Alteromonadaceae</taxon>
        <taxon>Lacimicrobium</taxon>
    </lineage>
</organism>
<comment type="function">
    <text evidence="5">Acetylates the N-terminal alanine of ribosomal protein bS18.</text>
</comment>
<evidence type="ECO:0000313" key="8">
    <source>
        <dbReference type="Proteomes" id="UP000614272"/>
    </source>
</evidence>
<dbReference type="EMBL" id="BMGJ01000003">
    <property type="protein sequence ID" value="GGD55908.1"/>
    <property type="molecule type" value="Genomic_DNA"/>
</dbReference>
<evidence type="ECO:0000256" key="2">
    <source>
        <dbReference type="ARBA" id="ARBA00022490"/>
    </source>
</evidence>
<dbReference type="InterPro" id="IPR016181">
    <property type="entry name" value="Acyl_CoA_acyltransferase"/>
</dbReference>
<evidence type="ECO:0000259" key="6">
    <source>
        <dbReference type="PROSITE" id="PS51186"/>
    </source>
</evidence>
<keyword evidence="4 5" id="KW-0012">Acyltransferase</keyword>
<dbReference type="NCBIfam" id="TIGR01575">
    <property type="entry name" value="rimI"/>
    <property type="match status" value="1"/>
</dbReference>
<evidence type="ECO:0000256" key="4">
    <source>
        <dbReference type="ARBA" id="ARBA00023315"/>
    </source>
</evidence>
<dbReference type="EC" id="2.3.1.266" evidence="5"/>
<dbReference type="PROSITE" id="PS51186">
    <property type="entry name" value="GNAT"/>
    <property type="match status" value="1"/>
</dbReference>
<accession>A0ABQ1R640</accession>
<dbReference type="PANTHER" id="PTHR43420">
    <property type="entry name" value="ACETYLTRANSFERASE"/>
    <property type="match status" value="1"/>
</dbReference>
<sequence>MAAITTAPLTFSQIHSHNYDGAFHLQCACHSYPWSRSTFASCLAPPYFAWQLTANEQLIGFYVGLQVLREATLMDIGLAPSARGQGMSYLLLKHFFSQCREKNIEEIWLEVRVSNQGAIHLYHKTGFELIERRKNYYPCAEGREDALIMKYSFAQL</sequence>
<evidence type="ECO:0000256" key="1">
    <source>
        <dbReference type="ARBA" id="ARBA00005395"/>
    </source>
</evidence>
<dbReference type="SUPFAM" id="SSF55729">
    <property type="entry name" value="Acyl-CoA N-acyltransferases (Nat)"/>
    <property type="match status" value="1"/>
</dbReference>
<protein>
    <recommendedName>
        <fullName evidence="5">[Ribosomal protein bS18]-alanine N-acetyltransferase</fullName>
        <ecNumber evidence="5">2.3.1.266</ecNumber>
    </recommendedName>
</protein>
<dbReference type="HAMAP" id="MF_02210">
    <property type="entry name" value="RimI"/>
    <property type="match status" value="1"/>
</dbReference>
<comment type="catalytic activity">
    <reaction evidence="5">
        <text>N-terminal L-alanyl-[ribosomal protein bS18] + acetyl-CoA = N-terminal N(alpha)-acetyl-L-alanyl-[ribosomal protein bS18] + CoA + H(+)</text>
        <dbReference type="Rhea" id="RHEA:43756"/>
        <dbReference type="Rhea" id="RHEA-COMP:10676"/>
        <dbReference type="Rhea" id="RHEA-COMP:10677"/>
        <dbReference type="ChEBI" id="CHEBI:15378"/>
        <dbReference type="ChEBI" id="CHEBI:57287"/>
        <dbReference type="ChEBI" id="CHEBI:57288"/>
        <dbReference type="ChEBI" id="CHEBI:64718"/>
        <dbReference type="ChEBI" id="CHEBI:83683"/>
        <dbReference type="EC" id="2.3.1.266"/>
    </reaction>
</comment>
<comment type="similarity">
    <text evidence="1 5">Belongs to the acetyltransferase family. RimI subfamily.</text>
</comment>
<feature type="domain" description="N-acetyltransferase" evidence="6">
    <location>
        <begin position="9"/>
        <end position="154"/>
    </location>
</feature>
<keyword evidence="3 5" id="KW-0808">Transferase</keyword>
<feature type="active site" description="Proton acceptor" evidence="5">
    <location>
        <position position="110"/>
    </location>
</feature>
<dbReference type="InterPro" id="IPR043690">
    <property type="entry name" value="RimI"/>
</dbReference>
<proteinExistence type="inferred from homology"/>
<comment type="caution">
    <text evidence="5">Lacks conserved residue(s) required for the propagation of feature annotation.</text>
</comment>
<gene>
    <name evidence="5 7" type="primary">rimI</name>
    <name evidence="7" type="ORF">GCM10011357_09380</name>
</gene>
<comment type="subcellular location">
    <subcellularLocation>
        <location evidence="5">Cytoplasm</location>
    </subcellularLocation>
</comment>
<feature type="binding site" evidence="5">
    <location>
        <position position="115"/>
    </location>
    <ligand>
        <name>acetyl-CoA</name>
        <dbReference type="ChEBI" id="CHEBI:57288"/>
    </ligand>
</feature>
<dbReference type="Proteomes" id="UP000614272">
    <property type="component" value="Unassembled WGS sequence"/>
</dbReference>
<keyword evidence="8" id="KW-1185">Reference proteome</keyword>
<name>A0ABQ1R640_9ALTE</name>
<comment type="caution">
    <text evidence="7">The sequence shown here is derived from an EMBL/GenBank/DDBJ whole genome shotgun (WGS) entry which is preliminary data.</text>
</comment>
<dbReference type="InterPro" id="IPR006464">
    <property type="entry name" value="AcTrfase_RimI/Ard1"/>
</dbReference>